<dbReference type="RefSeq" id="WP_377800075.1">
    <property type="nucleotide sequence ID" value="NZ_JBHSLW010000034.1"/>
</dbReference>
<gene>
    <name evidence="1" type="ORF">ACFPOB_19705</name>
</gene>
<reference evidence="2" key="1">
    <citation type="journal article" date="2019" name="Int. J. Syst. Evol. Microbiol.">
        <title>The Global Catalogue of Microorganisms (GCM) 10K type strain sequencing project: providing services to taxonomists for standard genome sequencing and annotation.</title>
        <authorList>
            <consortium name="The Broad Institute Genomics Platform"/>
            <consortium name="The Broad Institute Genome Sequencing Center for Infectious Disease"/>
            <person name="Wu L."/>
            <person name="Ma J."/>
        </authorList>
    </citation>
    <scope>NUCLEOTIDE SEQUENCE [LARGE SCALE GENOMIC DNA]</scope>
    <source>
        <strain evidence="2">NCAIM B.01391</strain>
    </source>
</reference>
<evidence type="ECO:0000313" key="2">
    <source>
        <dbReference type="Proteomes" id="UP001596053"/>
    </source>
</evidence>
<comment type="caution">
    <text evidence="1">The sequence shown here is derived from an EMBL/GenBank/DDBJ whole genome shotgun (WGS) entry which is preliminary data.</text>
</comment>
<sequence>MITGHGRLKLRDGRGVEVAYQFASEYDDRRAGNLLFDTTAYHDGLFCTRLILDCDDGRCIALVVMNRSDQHLAVAGRVLECPVDAA</sequence>
<proteinExistence type="predicted"/>
<dbReference type="Proteomes" id="UP001596053">
    <property type="component" value="Unassembled WGS sequence"/>
</dbReference>
<organism evidence="1 2">
    <name type="scientific">Bosea eneae</name>
    <dbReference type="NCBI Taxonomy" id="151454"/>
    <lineage>
        <taxon>Bacteria</taxon>
        <taxon>Pseudomonadati</taxon>
        <taxon>Pseudomonadota</taxon>
        <taxon>Alphaproteobacteria</taxon>
        <taxon>Hyphomicrobiales</taxon>
        <taxon>Boseaceae</taxon>
        <taxon>Bosea</taxon>
    </lineage>
</organism>
<protein>
    <submittedName>
        <fullName evidence="1">Uncharacterized protein</fullName>
    </submittedName>
</protein>
<dbReference type="EMBL" id="JBHSLW010000034">
    <property type="protein sequence ID" value="MFC5421789.1"/>
    <property type="molecule type" value="Genomic_DNA"/>
</dbReference>
<evidence type="ECO:0000313" key="1">
    <source>
        <dbReference type="EMBL" id="MFC5421789.1"/>
    </source>
</evidence>
<name>A0ABW0IWV8_9HYPH</name>
<keyword evidence="2" id="KW-1185">Reference proteome</keyword>
<accession>A0ABW0IWV8</accession>